<dbReference type="Proteomes" id="UP001204798">
    <property type="component" value="Unassembled WGS sequence"/>
</dbReference>
<name>A0ABT2EJR8_9BACT</name>
<dbReference type="EMBL" id="JANUCP010000001">
    <property type="protein sequence ID" value="MCS3918177.1"/>
    <property type="molecule type" value="Genomic_DNA"/>
</dbReference>
<organism evidence="1 2">
    <name type="scientific">Candidatus Fervidibacter sacchari</name>
    <dbReference type="NCBI Taxonomy" id="1448929"/>
    <lineage>
        <taxon>Bacteria</taxon>
        <taxon>Candidatus Fervidibacterota</taxon>
        <taxon>Candidatus Fervidibacter</taxon>
    </lineage>
</organism>
<dbReference type="Pfam" id="PF16277">
    <property type="entry name" value="DUF4926"/>
    <property type="match status" value="1"/>
</dbReference>
<gene>
    <name evidence="1" type="ORF">M2350_000574</name>
</gene>
<protein>
    <recommendedName>
        <fullName evidence="3">DUF4926 domain-containing protein</fullName>
    </recommendedName>
</protein>
<proteinExistence type="predicted"/>
<accession>A0ABT2EJR8</accession>
<dbReference type="InterPro" id="IPR032568">
    <property type="entry name" value="DUF4926"/>
</dbReference>
<evidence type="ECO:0000313" key="1">
    <source>
        <dbReference type="EMBL" id="MCS3918177.1"/>
    </source>
</evidence>
<reference evidence="1 2" key="1">
    <citation type="submission" date="2022-08" db="EMBL/GenBank/DDBJ databases">
        <title>Bacterial and archaeal communities from various locations to study Microbial Dark Matter (Phase II).</title>
        <authorList>
            <person name="Stepanauskas R."/>
        </authorList>
    </citation>
    <scope>NUCLEOTIDE SEQUENCE [LARGE SCALE GENOMIC DNA]</scope>
    <source>
        <strain evidence="1 2">PD1</strain>
    </source>
</reference>
<evidence type="ECO:0000313" key="2">
    <source>
        <dbReference type="Proteomes" id="UP001204798"/>
    </source>
</evidence>
<sequence>MKELDLVVLERDIDEYGLKRGDIGTIVHCYGDSRTLEVEFSTVDGQTITVLTLTDADIRPLKPSEIFHARELTLPQAIEG</sequence>
<evidence type="ECO:0008006" key="3">
    <source>
        <dbReference type="Google" id="ProtNLM"/>
    </source>
</evidence>
<comment type="caution">
    <text evidence="1">The sequence shown here is derived from an EMBL/GenBank/DDBJ whole genome shotgun (WGS) entry which is preliminary data.</text>
</comment>
<dbReference type="RefSeq" id="WP_259093699.1">
    <property type="nucleotide sequence ID" value="NZ_CP130454.1"/>
</dbReference>
<keyword evidence="2" id="KW-1185">Reference proteome</keyword>